<organism evidence="2 3">
    <name type="scientific">Artemia franciscana</name>
    <name type="common">Brine shrimp</name>
    <name type="synonym">Artemia sanfranciscana</name>
    <dbReference type="NCBI Taxonomy" id="6661"/>
    <lineage>
        <taxon>Eukaryota</taxon>
        <taxon>Metazoa</taxon>
        <taxon>Ecdysozoa</taxon>
        <taxon>Arthropoda</taxon>
        <taxon>Crustacea</taxon>
        <taxon>Branchiopoda</taxon>
        <taxon>Anostraca</taxon>
        <taxon>Artemiidae</taxon>
        <taxon>Artemia</taxon>
    </lineage>
</organism>
<feature type="coiled-coil region" evidence="1">
    <location>
        <begin position="101"/>
        <end position="139"/>
    </location>
</feature>
<keyword evidence="1" id="KW-0175">Coiled coil</keyword>
<dbReference type="AlphaFoldDB" id="A0AA88I3D4"/>
<evidence type="ECO:0000313" key="3">
    <source>
        <dbReference type="Proteomes" id="UP001187531"/>
    </source>
</evidence>
<proteinExistence type="predicted"/>
<gene>
    <name evidence="2" type="ORF">QYM36_005023</name>
</gene>
<feature type="non-terminal residue" evidence="2">
    <location>
        <position position="1"/>
    </location>
</feature>
<evidence type="ECO:0000313" key="2">
    <source>
        <dbReference type="EMBL" id="KAK2719394.1"/>
    </source>
</evidence>
<accession>A0AA88I3D4</accession>
<reference evidence="2" key="1">
    <citation type="submission" date="2023-07" db="EMBL/GenBank/DDBJ databases">
        <title>Chromosome-level genome assembly of Artemia franciscana.</title>
        <authorList>
            <person name="Jo E."/>
        </authorList>
    </citation>
    <scope>NUCLEOTIDE SEQUENCE</scope>
    <source>
        <tissue evidence="2">Whole body</tissue>
    </source>
</reference>
<keyword evidence="3" id="KW-1185">Reference proteome</keyword>
<evidence type="ECO:0000256" key="1">
    <source>
        <dbReference type="SAM" id="Coils"/>
    </source>
</evidence>
<name>A0AA88I3D4_ARTSF</name>
<sequence length="141" mass="16046">MGRKILAGRGYWYVEGWTSIVDMENTSKKVINKQPVPVTFDFLSHPMPSISSNMLGLVAPSNSTFVTKEATTRIDQEAGQNKNNCDEKLENNQDIKDVSNVGELEEKIHGTHDEYEKLLKEFSLMKKENEAQKEQLKLQSQ</sequence>
<comment type="caution">
    <text evidence="2">The sequence shown here is derived from an EMBL/GenBank/DDBJ whole genome shotgun (WGS) entry which is preliminary data.</text>
</comment>
<protein>
    <submittedName>
        <fullName evidence="2">Uncharacterized protein</fullName>
    </submittedName>
</protein>
<dbReference type="EMBL" id="JAVRJZ010000008">
    <property type="protein sequence ID" value="KAK2719394.1"/>
    <property type="molecule type" value="Genomic_DNA"/>
</dbReference>
<dbReference type="Proteomes" id="UP001187531">
    <property type="component" value="Unassembled WGS sequence"/>
</dbReference>